<evidence type="ECO:0000256" key="1">
    <source>
        <dbReference type="SAM" id="Coils"/>
    </source>
</evidence>
<protein>
    <submittedName>
        <fullName evidence="4">AGAP008483-PA-like protein</fullName>
    </submittedName>
</protein>
<feature type="compositionally biased region" description="Basic residues" evidence="2">
    <location>
        <begin position="267"/>
        <end position="280"/>
    </location>
</feature>
<dbReference type="Gene3D" id="1.10.10.60">
    <property type="entry name" value="Homeodomain-like"/>
    <property type="match status" value="1"/>
</dbReference>
<evidence type="ECO:0000259" key="3">
    <source>
        <dbReference type="Pfam" id="PF13837"/>
    </source>
</evidence>
<dbReference type="OMA" id="ARQIEHK"/>
<evidence type="ECO:0000313" key="6">
    <source>
        <dbReference type="Proteomes" id="UP000030765"/>
    </source>
</evidence>
<dbReference type="InterPro" id="IPR044822">
    <property type="entry name" value="Myb_DNA-bind_4"/>
</dbReference>
<feature type="region of interest" description="Disordered" evidence="2">
    <location>
        <begin position="252"/>
        <end position="280"/>
    </location>
</feature>
<dbReference type="OrthoDB" id="7733210at2759"/>
<organism evidence="4">
    <name type="scientific">Anopheles sinensis</name>
    <name type="common">Mosquito</name>
    <dbReference type="NCBI Taxonomy" id="74873"/>
    <lineage>
        <taxon>Eukaryota</taxon>
        <taxon>Metazoa</taxon>
        <taxon>Ecdysozoa</taxon>
        <taxon>Arthropoda</taxon>
        <taxon>Hexapoda</taxon>
        <taxon>Insecta</taxon>
        <taxon>Pterygota</taxon>
        <taxon>Neoptera</taxon>
        <taxon>Endopterygota</taxon>
        <taxon>Diptera</taxon>
        <taxon>Nematocera</taxon>
        <taxon>Culicoidea</taxon>
        <taxon>Culicidae</taxon>
        <taxon>Anophelinae</taxon>
        <taxon>Anopheles</taxon>
    </lineage>
</organism>
<accession>A0A084VL46</accession>
<reference evidence="5" key="2">
    <citation type="submission" date="2020-05" db="UniProtKB">
        <authorList>
            <consortium name="EnsemblMetazoa"/>
        </authorList>
    </citation>
    <scope>IDENTIFICATION</scope>
</reference>
<evidence type="ECO:0000313" key="4">
    <source>
        <dbReference type="EMBL" id="KFB38690.1"/>
    </source>
</evidence>
<dbReference type="Proteomes" id="UP000030765">
    <property type="component" value="Unassembled WGS sequence"/>
</dbReference>
<name>A0A084VL46_ANOSI</name>
<dbReference type="EnsemblMetazoa" id="ASIC006089-RA">
    <property type="protein sequence ID" value="ASIC006089-PA"/>
    <property type="gene ID" value="ASIC006089"/>
</dbReference>
<dbReference type="VEuPathDB" id="VectorBase:ASIS009632"/>
<dbReference type="EMBL" id="KE524970">
    <property type="protein sequence ID" value="KFB38690.1"/>
    <property type="molecule type" value="Genomic_DNA"/>
</dbReference>
<feature type="coiled-coil region" evidence="1">
    <location>
        <begin position="179"/>
        <end position="240"/>
    </location>
</feature>
<feature type="domain" description="Myb/SANT-like DNA-binding" evidence="3">
    <location>
        <begin position="10"/>
        <end position="97"/>
    </location>
</feature>
<evidence type="ECO:0000313" key="5">
    <source>
        <dbReference type="EnsemblMetazoa" id="ASIC006089-PA"/>
    </source>
</evidence>
<proteinExistence type="predicted"/>
<dbReference type="VEuPathDB" id="VectorBase:ASIC006089"/>
<dbReference type="EMBL" id="ATLV01014409">
    <property type="status" value="NOT_ANNOTATED_CDS"/>
    <property type="molecule type" value="Genomic_DNA"/>
</dbReference>
<sequence length="280" mass="32583">MSKARSIRLWTREETLDLLDILRTSSCISFLDGSRSNRKGEMYRYIEEELRNRNPSSTRDARQIENKWKNLKHGYDKHKQEQEVGLASSKTYEYLTELEDLFLLIANRSLMLHTTNVETIANTETFFDDGLLVEESQEDYSMDEDAVVIEEIVCDSQDAIDFDDTAVASTSAKPIPRRKKLTTENMDALLEKVSNMQKETDEAFIRKQMELIENEFEGFREKEKEHWAQLKLDLEELKEKYLERIQKVARGDAFHDPADETGGNETKRRRTIGGAVGRKK</sequence>
<gene>
    <name evidence="4" type="ORF">ZHAS_00006089</name>
</gene>
<reference evidence="4 6" key="1">
    <citation type="journal article" date="2014" name="BMC Genomics">
        <title>Genome sequence of Anopheles sinensis provides insight into genetics basis of mosquito competence for malaria parasites.</title>
        <authorList>
            <person name="Zhou D."/>
            <person name="Zhang D."/>
            <person name="Ding G."/>
            <person name="Shi L."/>
            <person name="Hou Q."/>
            <person name="Ye Y."/>
            <person name="Xu Y."/>
            <person name="Zhou H."/>
            <person name="Xiong C."/>
            <person name="Li S."/>
            <person name="Yu J."/>
            <person name="Hong S."/>
            <person name="Yu X."/>
            <person name="Zou P."/>
            <person name="Chen C."/>
            <person name="Chang X."/>
            <person name="Wang W."/>
            <person name="Lv Y."/>
            <person name="Sun Y."/>
            <person name="Ma L."/>
            <person name="Shen B."/>
            <person name="Zhu C."/>
        </authorList>
    </citation>
    <scope>NUCLEOTIDE SEQUENCE [LARGE SCALE GENOMIC DNA]</scope>
</reference>
<dbReference type="AlphaFoldDB" id="A0A084VL46"/>
<keyword evidence="6" id="KW-1185">Reference proteome</keyword>
<dbReference type="Pfam" id="PF13837">
    <property type="entry name" value="Myb_DNA-bind_4"/>
    <property type="match status" value="1"/>
</dbReference>
<keyword evidence="1" id="KW-0175">Coiled coil</keyword>
<evidence type="ECO:0000256" key="2">
    <source>
        <dbReference type="SAM" id="MobiDB-lite"/>
    </source>
</evidence>